<dbReference type="Proteomes" id="UP001291999">
    <property type="component" value="Unassembled WGS sequence"/>
</dbReference>
<dbReference type="RefSeq" id="WP_322424377.1">
    <property type="nucleotide sequence ID" value="NZ_CP141058.1"/>
</dbReference>
<evidence type="ECO:0000256" key="2">
    <source>
        <dbReference type="ARBA" id="ARBA00023315"/>
    </source>
</evidence>
<proteinExistence type="predicted"/>
<dbReference type="Gene3D" id="3.40.630.30">
    <property type="match status" value="1"/>
</dbReference>
<dbReference type="SUPFAM" id="SSF55729">
    <property type="entry name" value="Acyl-CoA N-acyltransferases (Nat)"/>
    <property type="match status" value="1"/>
</dbReference>
<sequence>MASTPEQDLRVRPVRDEDFGQWRALYGKYAAFYGVAQSDDMARQVWSWLCDPSHDVSGLVVEDDGHTLVGLAHFRPFARPLSATIGCFLDDLFVDSAVRGAGAADLMLTELSRIASANSWSVVRWITADDNYRGRGKYDQYASRTTWVTYDMEPAPRA</sequence>
<keyword evidence="5" id="KW-1185">Reference proteome</keyword>
<dbReference type="InterPro" id="IPR051016">
    <property type="entry name" value="Diverse_Substrate_AcTransf"/>
</dbReference>
<evidence type="ECO:0000256" key="1">
    <source>
        <dbReference type="ARBA" id="ARBA00022679"/>
    </source>
</evidence>
<reference evidence="4 5" key="1">
    <citation type="submission" date="2023-11" db="EMBL/GenBank/DDBJ databases">
        <title>Novel species in genus Nocardioides.</title>
        <authorList>
            <person name="Zhou H."/>
        </authorList>
    </citation>
    <scope>NUCLEOTIDE SEQUENCE [LARGE SCALE GENOMIC DNA]</scope>
    <source>
        <strain evidence="4 5">S-58</strain>
    </source>
</reference>
<accession>A0ABU5KCX8</accession>
<dbReference type="Pfam" id="PF00583">
    <property type="entry name" value="Acetyltransf_1"/>
    <property type="match status" value="1"/>
</dbReference>
<keyword evidence="2" id="KW-0012">Acyltransferase</keyword>
<dbReference type="PANTHER" id="PTHR10545">
    <property type="entry name" value="DIAMINE N-ACETYLTRANSFERASE"/>
    <property type="match status" value="1"/>
</dbReference>
<gene>
    <name evidence="4" type="ORF">SFC79_10905</name>
</gene>
<keyword evidence="1" id="KW-0808">Transferase</keyword>
<evidence type="ECO:0000313" key="5">
    <source>
        <dbReference type="Proteomes" id="UP001291999"/>
    </source>
</evidence>
<evidence type="ECO:0000313" key="4">
    <source>
        <dbReference type="EMBL" id="MDZ5662275.1"/>
    </source>
</evidence>
<dbReference type="InterPro" id="IPR000182">
    <property type="entry name" value="GNAT_dom"/>
</dbReference>
<comment type="caution">
    <text evidence="4">The sequence shown here is derived from an EMBL/GenBank/DDBJ whole genome shotgun (WGS) entry which is preliminary data.</text>
</comment>
<evidence type="ECO:0000259" key="3">
    <source>
        <dbReference type="PROSITE" id="PS51186"/>
    </source>
</evidence>
<protein>
    <submittedName>
        <fullName evidence="4">GNAT family N-acetyltransferase</fullName>
    </submittedName>
</protein>
<feature type="domain" description="N-acetyltransferase" evidence="3">
    <location>
        <begin position="9"/>
        <end position="157"/>
    </location>
</feature>
<organism evidence="4 5">
    <name type="scientific">Nocardioides renjunii</name>
    <dbReference type="NCBI Taxonomy" id="3095075"/>
    <lineage>
        <taxon>Bacteria</taxon>
        <taxon>Bacillati</taxon>
        <taxon>Actinomycetota</taxon>
        <taxon>Actinomycetes</taxon>
        <taxon>Propionibacteriales</taxon>
        <taxon>Nocardioidaceae</taxon>
        <taxon>Nocardioides</taxon>
    </lineage>
</organism>
<dbReference type="PROSITE" id="PS51186">
    <property type="entry name" value="GNAT"/>
    <property type="match status" value="1"/>
</dbReference>
<dbReference type="EMBL" id="JAXQPW010000003">
    <property type="protein sequence ID" value="MDZ5662275.1"/>
    <property type="molecule type" value="Genomic_DNA"/>
</dbReference>
<dbReference type="InterPro" id="IPR016181">
    <property type="entry name" value="Acyl_CoA_acyltransferase"/>
</dbReference>
<dbReference type="PANTHER" id="PTHR10545:SF42">
    <property type="entry name" value="ACETYLTRANSFERASE"/>
    <property type="match status" value="1"/>
</dbReference>
<name>A0ABU5KCX8_9ACTN</name>